<keyword evidence="6" id="KW-1185">Reference proteome</keyword>
<evidence type="ECO:0000256" key="3">
    <source>
        <dbReference type="ARBA" id="ARBA00023163"/>
    </source>
</evidence>
<feature type="domain" description="HTH marR-type" evidence="4">
    <location>
        <begin position="16"/>
        <end position="152"/>
    </location>
</feature>
<comment type="caution">
    <text evidence="5">The sequence shown here is derived from an EMBL/GenBank/DDBJ whole genome shotgun (WGS) entry which is preliminary data.</text>
</comment>
<protein>
    <submittedName>
        <fullName evidence="5">Winged helix-turn-helix transcriptional regulator</fullName>
    </submittedName>
</protein>
<dbReference type="SUPFAM" id="SSF46785">
    <property type="entry name" value="Winged helix' DNA-binding domain"/>
    <property type="match status" value="1"/>
</dbReference>
<dbReference type="Gene3D" id="1.10.10.10">
    <property type="entry name" value="Winged helix-like DNA-binding domain superfamily/Winged helix DNA-binding domain"/>
    <property type="match status" value="1"/>
</dbReference>
<dbReference type="SMART" id="SM00347">
    <property type="entry name" value="HTH_MARR"/>
    <property type="match status" value="1"/>
</dbReference>
<dbReference type="InterPro" id="IPR036390">
    <property type="entry name" value="WH_DNA-bd_sf"/>
</dbReference>
<dbReference type="InterPro" id="IPR039422">
    <property type="entry name" value="MarR/SlyA-like"/>
</dbReference>
<reference evidence="5 6" key="1">
    <citation type="submission" date="2020-12" db="EMBL/GenBank/DDBJ databases">
        <title>Genome public.</title>
        <authorList>
            <person name="Sun Q."/>
        </authorList>
    </citation>
    <scope>NUCLEOTIDE SEQUENCE [LARGE SCALE GENOMIC DNA]</scope>
    <source>
        <strain evidence="5 6">CCM 8864</strain>
    </source>
</reference>
<dbReference type="Pfam" id="PF22381">
    <property type="entry name" value="Staph_reg_Sar_Rot"/>
    <property type="match status" value="1"/>
</dbReference>
<evidence type="ECO:0000259" key="4">
    <source>
        <dbReference type="PROSITE" id="PS50995"/>
    </source>
</evidence>
<sequence length="177" mass="20002">MNRDPQPAPRWLSPEEQAFWRLLLSAVRKASRCIEETLVTDHGLSTSEFAVLVSLSENPDRQMRLRDICSDLDWDRSRMSHQITRMQRRGLVIKTRCAGDARGVVVQITPEGTERLVAAVPKHVESVRRLIFDDLDPADIPLLSRYLETVLKVDNVPGAEGFDPERHAFPDTDGSTA</sequence>
<dbReference type="InterPro" id="IPR036388">
    <property type="entry name" value="WH-like_DNA-bd_sf"/>
</dbReference>
<organism evidence="5 6">
    <name type="scientific">Corynebacterium marambiense</name>
    <dbReference type="NCBI Taxonomy" id="2765364"/>
    <lineage>
        <taxon>Bacteria</taxon>
        <taxon>Bacillati</taxon>
        <taxon>Actinomycetota</taxon>
        <taxon>Actinomycetes</taxon>
        <taxon>Mycobacteriales</taxon>
        <taxon>Corynebacteriaceae</taxon>
        <taxon>Corynebacterium</taxon>
    </lineage>
</organism>
<evidence type="ECO:0000313" key="5">
    <source>
        <dbReference type="EMBL" id="MBI9000176.1"/>
    </source>
</evidence>
<evidence type="ECO:0000313" key="6">
    <source>
        <dbReference type="Proteomes" id="UP000625574"/>
    </source>
</evidence>
<keyword evidence="2" id="KW-0238">DNA-binding</keyword>
<dbReference type="PROSITE" id="PS50995">
    <property type="entry name" value="HTH_MARR_2"/>
    <property type="match status" value="1"/>
</dbReference>
<dbReference type="InterPro" id="IPR055166">
    <property type="entry name" value="Transc_reg_Sar_Rot_HTH"/>
</dbReference>
<dbReference type="InterPro" id="IPR000835">
    <property type="entry name" value="HTH_MarR-typ"/>
</dbReference>
<name>A0ABS0VTS0_9CORY</name>
<dbReference type="RefSeq" id="WP_198735622.1">
    <property type="nucleotide sequence ID" value="NZ_JAEIOT010000005.1"/>
</dbReference>
<dbReference type="PANTHER" id="PTHR33164">
    <property type="entry name" value="TRANSCRIPTIONAL REGULATOR, MARR FAMILY"/>
    <property type="match status" value="1"/>
</dbReference>
<keyword evidence="1" id="KW-0805">Transcription regulation</keyword>
<gene>
    <name evidence="5" type="ORF">JDV76_04205</name>
</gene>
<evidence type="ECO:0000256" key="1">
    <source>
        <dbReference type="ARBA" id="ARBA00023015"/>
    </source>
</evidence>
<dbReference type="EMBL" id="JAEIOT010000005">
    <property type="protein sequence ID" value="MBI9000176.1"/>
    <property type="molecule type" value="Genomic_DNA"/>
</dbReference>
<keyword evidence="3" id="KW-0804">Transcription</keyword>
<dbReference type="PANTHER" id="PTHR33164:SF99">
    <property type="entry name" value="MARR FAMILY REGULATORY PROTEIN"/>
    <property type="match status" value="1"/>
</dbReference>
<evidence type="ECO:0000256" key="2">
    <source>
        <dbReference type="ARBA" id="ARBA00023125"/>
    </source>
</evidence>
<dbReference type="Proteomes" id="UP000625574">
    <property type="component" value="Unassembled WGS sequence"/>
</dbReference>
<accession>A0ABS0VTS0</accession>
<proteinExistence type="predicted"/>